<dbReference type="Pfam" id="PF01612">
    <property type="entry name" value="DNA_pol_A_exo1"/>
    <property type="match status" value="1"/>
</dbReference>
<keyword evidence="4" id="KW-1185">Reference proteome</keyword>
<dbReference type="GO" id="GO:0071051">
    <property type="term" value="P:poly(A)-dependent snoRNA 3'-end processing"/>
    <property type="evidence" value="ECO:0007669"/>
    <property type="project" value="TreeGrafter"/>
</dbReference>
<dbReference type="AlphaFoldDB" id="A0A8S1UH92"/>
<dbReference type="OrthoDB" id="431948at2759"/>
<feature type="compositionally biased region" description="Basic and acidic residues" evidence="1">
    <location>
        <begin position="10"/>
        <end position="21"/>
    </location>
</feature>
<dbReference type="GO" id="GO:0071040">
    <property type="term" value="P:nuclear polyadenylation-dependent antisense transcript catabolic process"/>
    <property type="evidence" value="ECO:0007669"/>
    <property type="project" value="TreeGrafter"/>
</dbReference>
<sequence>MKKLLKKKREKQEKKRMEEERRLKEIEDQRLVVEEVTRQAEQEIWINNKKINNYNSDIKQIILFFMQEQLENIQVFQKLYQVQGNTFEEIISNFQNQQKQHLTKLFKYITNENELNQFQLRGNVIGVDFEHTNDIGFDGQISIVQFKDEADVYIIDVIEIGLESQKLINVLKNIFEDDKIIKVFYAGNTDIQWLKRDFQITIQNYCDIKEIADQCKLKGGSALIYLWKQYCDHQVSKSYKTNMQTSDWAERPLTQEQLIYAAYDCYYLPYLRYVLLQELSKIDIKQQIKIQSKFDKAILKEYKKPILSDQELAKVVQKEYNLLMQLVVENDDKSPIYQYLQTQPVAVQLVKFIALEIMKVRQQYGIYHNDPVECLEENEQVILIAIHIYQRLNIQNIQTYKLIYPEYQNYQNQQYVLTLEYIQKQIDKDWEVYFKSFCKGFYQSFIYNLDFIKFGLSTIYEALQTPETKHQQIQQKIDEKKQKQAEFGDKYTRKKPAYGNCKIYSKENFFLCNCDEKKIKWYLKQGLADLISEDPPTIQLKFEASGFKEEGSDKAQYITIERVNQCVICGKENELLKFNIVPVVYKKHIQGKRSYDVVCLCLICHQKASAQNDKLKLTIAEKYNINIKQKKKDSLIEQVRNLIKSVKAFYKKNKNLPKEAYQKFQTQFTNQIEQLKNQEQFIQINKYDINQLKYEDNLININDEQFSGFIEYLIENEELFNKFDDIADYGKQVVEQLKTEEQIEQFLVFWRDNFINEMKPQYLNEAWAIDHKFKRTFGEKSQYNPNNQQQLDDQE</sequence>
<feature type="region of interest" description="Disordered" evidence="1">
    <location>
        <begin position="1"/>
        <end position="21"/>
    </location>
</feature>
<name>A0A8S1UH92_9CILI</name>
<dbReference type="GO" id="GO:0071035">
    <property type="term" value="P:nuclear polyadenylation-dependent rRNA catabolic process"/>
    <property type="evidence" value="ECO:0007669"/>
    <property type="project" value="TreeGrafter"/>
</dbReference>
<dbReference type="GO" id="GO:0005730">
    <property type="term" value="C:nucleolus"/>
    <property type="evidence" value="ECO:0007669"/>
    <property type="project" value="TreeGrafter"/>
</dbReference>
<evidence type="ECO:0000313" key="3">
    <source>
        <dbReference type="EMBL" id="CAD8162036.1"/>
    </source>
</evidence>
<protein>
    <recommendedName>
        <fullName evidence="2">3'-5' exonuclease domain-containing protein</fullName>
    </recommendedName>
</protein>
<dbReference type="GO" id="GO:0071036">
    <property type="term" value="P:nuclear polyadenylation-dependent snoRNA catabolic process"/>
    <property type="evidence" value="ECO:0007669"/>
    <property type="project" value="TreeGrafter"/>
</dbReference>
<dbReference type="InterPro" id="IPR045092">
    <property type="entry name" value="Rrp6-like"/>
</dbReference>
<dbReference type="GO" id="GO:0000467">
    <property type="term" value="P:exonucleolytic trimming to generate mature 3'-end of 5.8S rRNA from tricistronic rRNA transcript (SSU-rRNA, 5.8S rRNA, LSU-rRNA)"/>
    <property type="evidence" value="ECO:0007669"/>
    <property type="project" value="InterPro"/>
</dbReference>
<proteinExistence type="predicted"/>
<dbReference type="GO" id="GO:0071039">
    <property type="term" value="P:nuclear polyadenylation-dependent CUT catabolic process"/>
    <property type="evidence" value="ECO:0007669"/>
    <property type="project" value="TreeGrafter"/>
</dbReference>
<dbReference type="EMBL" id="CAJJDO010000037">
    <property type="protein sequence ID" value="CAD8162036.1"/>
    <property type="molecule type" value="Genomic_DNA"/>
</dbReference>
<dbReference type="PANTHER" id="PTHR12124">
    <property type="entry name" value="POLYMYOSITIS/SCLERODERMA AUTOANTIGEN-RELATED"/>
    <property type="match status" value="1"/>
</dbReference>
<dbReference type="GO" id="GO:0000176">
    <property type="term" value="C:nuclear exosome (RNase complex)"/>
    <property type="evidence" value="ECO:0007669"/>
    <property type="project" value="TreeGrafter"/>
</dbReference>
<feature type="domain" description="3'-5' exonuclease" evidence="2">
    <location>
        <begin position="106"/>
        <end position="280"/>
    </location>
</feature>
<evidence type="ECO:0000313" key="4">
    <source>
        <dbReference type="Proteomes" id="UP000689195"/>
    </source>
</evidence>
<dbReference type="Proteomes" id="UP000689195">
    <property type="component" value="Unassembled WGS sequence"/>
</dbReference>
<dbReference type="PANTHER" id="PTHR12124:SF47">
    <property type="entry name" value="EXOSOME COMPONENT 10"/>
    <property type="match status" value="1"/>
</dbReference>
<gene>
    <name evidence="3" type="ORF">PPENT_87.1.T0370168</name>
</gene>
<dbReference type="GO" id="GO:0003727">
    <property type="term" value="F:single-stranded RNA binding"/>
    <property type="evidence" value="ECO:0007669"/>
    <property type="project" value="TreeGrafter"/>
</dbReference>
<dbReference type="GO" id="GO:0000175">
    <property type="term" value="F:3'-5'-RNA exonuclease activity"/>
    <property type="evidence" value="ECO:0007669"/>
    <property type="project" value="InterPro"/>
</dbReference>
<dbReference type="GO" id="GO:0071037">
    <property type="term" value="P:nuclear polyadenylation-dependent snRNA catabolic process"/>
    <property type="evidence" value="ECO:0007669"/>
    <property type="project" value="TreeGrafter"/>
</dbReference>
<dbReference type="InterPro" id="IPR002562">
    <property type="entry name" value="3'-5'_exonuclease_dom"/>
</dbReference>
<reference evidence="3" key="1">
    <citation type="submission" date="2021-01" db="EMBL/GenBank/DDBJ databases">
        <authorList>
            <consortium name="Genoscope - CEA"/>
            <person name="William W."/>
        </authorList>
    </citation>
    <scope>NUCLEOTIDE SEQUENCE</scope>
</reference>
<evidence type="ECO:0000259" key="2">
    <source>
        <dbReference type="SMART" id="SM00474"/>
    </source>
</evidence>
<dbReference type="GO" id="GO:0071038">
    <property type="term" value="P:TRAMP-dependent tRNA surveillance pathway"/>
    <property type="evidence" value="ECO:0007669"/>
    <property type="project" value="TreeGrafter"/>
</dbReference>
<comment type="caution">
    <text evidence="3">The sequence shown here is derived from an EMBL/GenBank/DDBJ whole genome shotgun (WGS) entry which is preliminary data.</text>
</comment>
<accession>A0A8S1UH92</accession>
<dbReference type="GO" id="GO:0071044">
    <property type="term" value="P:histone mRNA catabolic process"/>
    <property type="evidence" value="ECO:0007669"/>
    <property type="project" value="TreeGrafter"/>
</dbReference>
<dbReference type="SMART" id="SM00474">
    <property type="entry name" value="35EXOc"/>
    <property type="match status" value="1"/>
</dbReference>
<dbReference type="CDD" id="cd06142">
    <property type="entry name" value="RNaseD_exo"/>
    <property type="match status" value="1"/>
</dbReference>
<evidence type="ECO:0000256" key="1">
    <source>
        <dbReference type="SAM" id="MobiDB-lite"/>
    </source>
</evidence>
<organism evidence="3 4">
    <name type="scientific">Paramecium pentaurelia</name>
    <dbReference type="NCBI Taxonomy" id="43138"/>
    <lineage>
        <taxon>Eukaryota</taxon>
        <taxon>Sar</taxon>
        <taxon>Alveolata</taxon>
        <taxon>Ciliophora</taxon>
        <taxon>Intramacronucleata</taxon>
        <taxon>Oligohymenophorea</taxon>
        <taxon>Peniculida</taxon>
        <taxon>Parameciidae</taxon>
        <taxon>Paramecium</taxon>
    </lineage>
</organism>